<dbReference type="Proteomes" id="UP000321353">
    <property type="component" value="Chromosome"/>
</dbReference>
<dbReference type="SUPFAM" id="SSF55797">
    <property type="entry name" value="PR-1-like"/>
    <property type="match status" value="1"/>
</dbReference>
<protein>
    <recommendedName>
        <fullName evidence="4">SCP domain-containing protein</fullName>
    </recommendedName>
</protein>
<evidence type="ECO:0000313" key="2">
    <source>
        <dbReference type="EMBL" id="QEG02663.1"/>
    </source>
</evidence>
<proteinExistence type="predicted"/>
<sequence precursor="true">MLQLTSPRFALRIVLLSALLASTAHADVFTAINYGAADANEQSAFNSINDFRADPRNGLYKAFQTLGYGGTKVQFDSLLSGQATHTSGWWASNFGNNLVTGSMDFFQTVPATIKSQFDSLPTAGSLSPYLWSDNIGWSAHQYATWVENDAGMTSNPHAVAGAPGLADRFTNAGVNWLSAGENIAADWTPSPDLMHMGFAIDWGVGIDGIQSPPGHRNSMLSSDFTHAGIGIVDAGWGPGDVTQVQHLAQTFSMDDSIFFGYVTDGLTGDALVGVSVDLFDASNVLLGTTTTDAQGAYTIEYDDGFGSPDRVDIFAFGRTASSTGLGSSGSNYFLDAAITAVPEPSSFFALTTFAIPAVLRRRRK</sequence>
<feature type="chain" id="PRO_5022984591" description="SCP domain-containing protein" evidence="1">
    <location>
        <begin position="27"/>
        <end position="364"/>
    </location>
</feature>
<feature type="signal peptide" evidence="1">
    <location>
        <begin position="1"/>
        <end position="26"/>
    </location>
</feature>
<dbReference type="InterPro" id="IPR035940">
    <property type="entry name" value="CAP_sf"/>
</dbReference>
<dbReference type="RefSeq" id="WP_147871572.1">
    <property type="nucleotide sequence ID" value="NZ_CP036264.1"/>
</dbReference>
<evidence type="ECO:0000256" key="1">
    <source>
        <dbReference type="SAM" id="SignalP"/>
    </source>
</evidence>
<evidence type="ECO:0000313" key="3">
    <source>
        <dbReference type="Proteomes" id="UP000321353"/>
    </source>
</evidence>
<evidence type="ECO:0008006" key="4">
    <source>
        <dbReference type="Google" id="ProtNLM"/>
    </source>
</evidence>
<dbReference type="EMBL" id="CP036264">
    <property type="protein sequence ID" value="QEG02663.1"/>
    <property type="molecule type" value="Genomic_DNA"/>
</dbReference>
<dbReference type="KEGG" id="smam:Mal15_67840"/>
<dbReference type="SUPFAM" id="SSF49464">
    <property type="entry name" value="Carboxypeptidase regulatory domain-like"/>
    <property type="match status" value="1"/>
</dbReference>
<organism evidence="2 3">
    <name type="scientific">Stieleria maiorica</name>
    <dbReference type="NCBI Taxonomy" id="2795974"/>
    <lineage>
        <taxon>Bacteria</taxon>
        <taxon>Pseudomonadati</taxon>
        <taxon>Planctomycetota</taxon>
        <taxon>Planctomycetia</taxon>
        <taxon>Pirellulales</taxon>
        <taxon>Pirellulaceae</taxon>
        <taxon>Stieleria</taxon>
    </lineage>
</organism>
<keyword evidence="1" id="KW-0732">Signal</keyword>
<dbReference type="InterPro" id="IPR008969">
    <property type="entry name" value="CarboxyPept-like_regulatory"/>
</dbReference>
<gene>
    <name evidence="2" type="ORF">Mal15_67840</name>
</gene>
<keyword evidence="3" id="KW-1185">Reference proteome</keyword>
<name>A0A5B9MMX0_9BACT</name>
<dbReference type="Gene3D" id="3.40.33.10">
    <property type="entry name" value="CAP"/>
    <property type="match status" value="1"/>
</dbReference>
<reference evidence="2 3" key="1">
    <citation type="submission" date="2019-02" db="EMBL/GenBank/DDBJ databases">
        <title>Planctomycetal bacteria perform biofilm scaping via a novel small molecule.</title>
        <authorList>
            <person name="Jeske O."/>
            <person name="Boedeker C."/>
            <person name="Wiegand S."/>
            <person name="Breitling P."/>
            <person name="Kallscheuer N."/>
            <person name="Jogler M."/>
            <person name="Rohde M."/>
            <person name="Petersen J."/>
            <person name="Medema M.H."/>
            <person name="Surup F."/>
            <person name="Jogler C."/>
        </authorList>
    </citation>
    <scope>NUCLEOTIDE SEQUENCE [LARGE SCALE GENOMIC DNA]</scope>
    <source>
        <strain evidence="2 3">Mal15</strain>
    </source>
</reference>
<accession>A0A5B9MMX0</accession>
<dbReference type="AlphaFoldDB" id="A0A5B9MMX0"/>